<dbReference type="PANTHER" id="PTHR35401:SF1">
    <property type="entry name" value="CYTOPLASMIC PROTEIN"/>
    <property type="match status" value="1"/>
</dbReference>
<evidence type="ECO:0000256" key="6">
    <source>
        <dbReference type="ARBA" id="ARBA00049988"/>
    </source>
</evidence>
<proteinExistence type="inferred from homology"/>
<keyword evidence="5" id="KW-0804">Transcription</keyword>
<evidence type="ECO:0000256" key="7">
    <source>
        <dbReference type="SAM" id="MobiDB-lite"/>
    </source>
</evidence>
<keyword evidence="2" id="KW-1277">Toxin-antitoxin system</keyword>
<accession>A0A7W7ZIV4</accession>
<dbReference type="GO" id="GO:0003677">
    <property type="term" value="F:DNA binding"/>
    <property type="evidence" value="ECO:0007669"/>
    <property type="project" value="UniProtKB-KW"/>
</dbReference>
<dbReference type="Pfam" id="PF08681">
    <property type="entry name" value="TacA1"/>
    <property type="match status" value="1"/>
</dbReference>
<evidence type="ECO:0000256" key="4">
    <source>
        <dbReference type="ARBA" id="ARBA00023125"/>
    </source>
</evidence>
<organism evidence="8 9">
    <name type="scientific">Granulicella aggregans</name>
    <dbReference type="NCBI Taxonomy" id="474949"/>
    <lineage>
        <taxon>Bacteria</taxon>
        <taxon>Pseudomonadati</taxon>
        <taxon>Acidobacteriota</taxon>
        <taxon>Terriglobia</taxon>
        <taxon>Terriglobales</taxon>
        <taxon>Acidobacteriaceae</taxon>
        <taxon>Granulicella</taxon>
    </lineage>
</organism>
<gene>
    <name evidence="8" type="ORF">HDF16_005471</name>
</gene>
<keyword evidence="4" id="KW-0238">DNA-binding</keyword>
<dbReference type="PANTHER" id="PTHR35401">
    <property type="entry name" value="COPG FAMILY HELIX-TURN-HELIX PROTEIN-RELATED-RELATED"/>
    <property type="match status" value="1"/>
</dbReference>
<evidence type="ECO:0000256" key="3">
    <source>
        <dbReference type="ARBA" id="ARBA00023015"/>
    </source>
</evidence>
<keyword evidence="3" id="KW-0805">Transcription regulation</keyword>
<dbReference type="AlphaFoldDB" id="A0A7W7ZIV4"/>
<protein>
    <submittedName>
        <fullName evidence="8">Uncharacterized protein (DUF1778 family)</fullName>
    </submittedName>
</protein>
<evidence type="ECO:0000313" key="9">
    <source>
        <dbReference type="Proteomes" id="UP000540989"/>
    </source>
</evidence>
<dbReference type="Gene3D" id="1.20.5.780">
    <property type="entry name" value="Single helix bin"/>
    <property type="match status" value="1"/>
</dbReference>
<sequence length="110" mass="12216">MAVAESRPNNVPVRKARPAAKPAGKTRATLNMRIQPDLRILIDRAAEVAGQNRTDFVLDAARKAAQTTLLDQVHLKLSPTAFKAFVQRLDAPPQPNQRLRKSLETLAPWE</sequence>
<feature type="region of interest" description="Disordered" evidence="7">
    <location>
        <begin position="88"/>
        <end position="110"/>
    </location>
</feature>
<evidence type="ECO:0000256" key="2">
    <source>
        <dbReference type="ARBA" id="ARBA00022649"/>
    </source>
</evidence>
<comment type="caution">
    <text evidence="8">The sequence shown here is derived from an EMBL/GenBank/DDBJ whole genome shotgun (WGS) entry which is preliminary data.</text>
</comment>
<dbReference type="EMBL" id="JACHIP010000018">
    <property type="protein sequence ID" value="MBB5060735.1"/>
    <property type="molecule type" value="Genomic_DNA"/>
</dbReference>
<dbReference type="SUPFAM" id="SSF47598">
    <property type="entry name" value="Ribbon-helix-helix"/>
    <property type="match status" value="1"/>
</dbReference>
<reference evidence="8 9" key="1">
    <citation type="submission" date="2020-08" db="EMBL/GenBank/DDBJ databases">
        <title>Genomic Encyclopedia of Type Strains, Phase IV (KMG-V): Genome sequencing to study the core and pangenomes of soil and plant-associated prokaryotes.</title>
        <authorList>
            <person name="Whitman W."/>
        </authorList>
    </citation>
    <scope>NUCLEOTIDE SEQUENCE [LARGE SCALE GENOMIC DNA]</scope>
    <source>
        <strain evidence="8 9">M8UP14</strain>
    </source>
</reference>
<keyword evidence="1" id="KW-0678">Repressor</keyword>
<dbReference type="RefSeq" id="WP_184223205.1">
    <property type="nucleotide sequence ID" value="NZ_JACHIP010000018.1"/>
</dbReference>
<comment type="similarity">
    <text evidence="6">Belongs to the TacA antitoxin family.</text>
</comment>
<dbReference type="Proteomes" id="UP000540989">
    <property type="component" value="Unassembled WGS sequence"/>
</dbReference>
<evidence type="ECO:0000256" key="1">
    <source>
        <dbReference type="ARBA" id="ARBA00022491"/>
    </source>
</evidence>
<evidence type="ECO:0000313" key="8">
    <source>
        <dbReference type="EMBL" id="MBB5060735.1"/>
    </source>
</evidence>
<dbReference type="InterPro" id="IPR014795">
    <property type="entry name" value="TacA_1-like"/>
</dbReference>
<name>A0A7W7ZIV4_9BACT</name>
<dbReference type="GO" id="GO:0006355">
    <property type="term" value="P:regulation of DNA-templated transcription"/>
    <property type="evidence" value="ECO:0007669"/>
    <property type="project" value="InterPro"/>
</dbReference>
<evidence type="ECO:0000256" key="5">
    <source>
        <dbReference type="ARBA" id="ARBA00023163"/>
    </source>
</evidence>
<keyword evidence="9" id="KW-1185">Reference proteome</keyword>
<feature type="region of interest" description="Disordered" evidence="7">
    <location>
        <begin position="1"/>
        <end position="27"/>
    </location>
</feature>
<dbReference type="InterPro" id="IPR010985">
    <property type="entry name" value="Ribbon_hlx_hlx"/>
</dbReference>